<comment type="caution">
    <text evidence="2">The sequence shown here is derived from an EMBL/GenBank/DDBJ whole genome shotgun (WGS) entry which is preliminary data.</text>
</comment>
<dbReference type="Pfam" id="PF13349">
    <property type="entry name" value="DUF4097"/>
    <property type="match status" value="1"/>
</dbReference>
<evidence type="ECO:0000313" key="2">
    <source>
        <dbReference type="EMBL" id="RDY23145.1"/>
    </source>
</evidence>
<keyword evidence="3" id="KW-1185">Reference proteome</keyword>
<reference evidence="2 3" key="1">
    <citation type="journal article" date="2017" name="Genome Announc.">
        <title>Draft Genome Sequence of Romboutsia maritimum sp. nov. Strain CCRI-22766(T), Isolated from Coastal Estuarine Mud.</title>
        <authorList>
            <person name="Maheux A.F."/>
            <person name="Boudreau D.K."/>
            <person name="Berube E."/>
            <person name="Boissinot M."/>
            <person name="Raymond F."/>
            <person name="Brodeur S."/>
            <person name="Corbeil J."/>
            <person name="Brightwell G."/>
            <person name="Broda D."/>
            <person name="Omar R.F."/>
            <person name="Bergeron M.G."/>
        </authorList>
    </citation>
    <scope>NUCLEOTIDE SEQUENCE [LARGE SCALE GENOMIC DNA]</scope>
    <source>
        <strain evidence="2 3">CCRI-22766</strain>
    </source>
</reference>
<feature type="domain" description="DUF4097" evidence="1">
    <location>
        <begin position="47"/>
        <end position="177"/>
    </location>
</feature>
<sequence>MIKRILQVLLAILVVVSLGWGIVFLLPDRTTNEQRIFTSEEIVNLKEISLNGNFAINITTSDSKEIKCNISKIKKGYVSGDYGLVESKIEDNILYVNEGNKKDIVCIGGGITEKIDIDIPKSYKNKLYIKSKLNKINILNSNSKDIECDVKNSNITISLDDICGNITVNSHLGDINLKLPKDEKFNLSAESRLGKVTNNLSSNVDSSIKEKNINLSSSDSNITISGN</sequence>
<dbReference type="InterPro" id="IPR025164">
    <property type="entry name" value="Toastrack_DUF4097"/>
</dbReference>
<proteinExistence type="predicted"/>
<evidence type="ECO:0000313" key="3">
    <source>
        <dbReference type="Proteomes" id="UP000243494"/>
    </source>
</evidence>
<dbReference type="RefSeq" id="WP_095406798.1">
    <property type="nucleotide sequence ID" value="NZ_NOJZ02000018.1"/>
</dbReference>
<dbReference type="Proteomes" id="UP000243494">
    <property type="component" value="Unassembled WGS sequence"/>
</dbReference>
<evidence type="ECO:0000259" key="1">
    <source>
        <dbReference type="Pfam" id="PF13349"/>
    </source>
</evidence>
<organism evidence="2 3">
    <name type="scientific">Romboutsia maritimum</name>
    <dbReference type="NCBI Taxonomy" id="2020948"/>
    <lineage>
        <taxon>Bacteria</taxon>
        <taxon>Bacillati</taxon>
        <taxon>Bacillota</taxon>
        <taxon>Clostridia</taxon>
        <taxon>Peptostreptococcales</taxon>
        <taxon>Peptostreptococcaceae</taxon>
        <taxon>Romboutsia</taxon>
    </lineage>
</organism>
<dbReference type="OrthoDB" id="1907628at2"/>
<dbReference type="EMBL" id="NOJZ02000018">
    <property type="protein sequence ID" value="RDY23145.1"/>
    <property type="molecule type" value="Genomic_DNA"/>
</dbReference>
<gene>
    <name evidence="2" type="ORF">CHF27_009895</name>
</gene>
<dbReference type="AlphaFoldDB" id="A0A371IRP4"/>
<accession>A0A371IRP4</accession>
<protein>
    <recommendedName>
        <fullName evidence="1">DUF4097 domain-containing protein</fullName>
    </recommendedName>
</protein>
<name>A0A371IRP4_9FIRM</name>